<dbReference type="InterPro" id="IPR015655">
    <property type="entry name" value="PP2C"/>
</dbReference>
<dbReference type="Pfam" id="PF13672">
    <property type="entry name" value="PP2C_2"/>
    <property type="match status" value="1"/>
</dbReference>
<feature type="domain" description="PPM-type phosphatase" evidence="1">
    <location>
        <begin position="1"/>
        <end position="243"/>
    </location>
</feature>
<dbReference type="SUPFAM" id="SSF81606">
    <property type="entry name" value="PP2C-like"/>
    <property type="match status" value="1"/>
</dbReference>
<dbReference type="CDD" id="cd00143">
    <property type="entry name" value="PP2Cc"/>
    <property type="match status" value="1"/>
</dbReference>
<dbReference type="Proteomes" id="UP000886874">
    <property type="component" value="Unassembled WGS sequence"/>
</dbReference>
<dbReference type="PANTHER" id="PTHR13832">
    <property type="entry name" value="PROTEIN PHOSPHATASE 2C"/>
    <property type="match status" value="1"/>
</dbReference>
<dbReference type="SMART" id="SM00332">
    <property type="entry name" value="PP2Cc"/>
    <property type="match status" value="1"/>
</dbReference>
<comment type="caution">
    <text evidence="2">The sequence shown here is derived from an EMBL/GenBank/DDBJ whole genome shotgun (WGS) entry which is preliminary data.</text>
</comment>
<reference evidence="2" key="2">
    <citation type="journal article" date="2021" name="PeerJ">
        <title>Extensive microbial diversity within the chicken gut microbiome revealed by metagenomics and culture.</title>
        <authorList>
            <person name="Gilroy R."/>
            <person name="Ravi A."/>
            <person name="Getino M."/>
            <person name="Pursley I."/>
            <person name="Horton D.L."/>
            <person name="Alikhan N.F."/>
            <person name="Baker D."/>
            <person name="Gharbi K."/>
            <person name="Hall N."/>
            <person name="Watson M."/>
            <person name="Adriaenssens E.M."/>
            <person name="Foster-Nyarko E."/>
            <person name="Jarju S."/>
            <person name="Secka A."/>
            <person name="Antonio M."/>
            <person name="Oren A."/>
            <person name="Chaudhuri R.R."/>
            <person name="La Ragione R."/>
            <person name="Hildebrand F."/>
            <person name="Pallen M.J."/>
        </authorList>
    </citation>
    <scope>NUCLEOTIDE SEQUENCE</scope>
    <source>
        <strain evidence="2">ChiSjej2B20-13462</strain>
    </source>
</reference>
<dbReference type="EMBL" id="DVFN01000110">
    <property type="protein sequence ID" value="HIQ70215.1"/>
    <property type="molecule type" value="Genomic_DNA"/>
</dbReference>
<evidence type="ECO:0000313" key="2">
    <source>
        <dbReference type="EMBL" id="HIQ70215.1"/>
    </source>
</evidence>
<dbReference type="InterPro" id="IPR001932">
    <property type="entry name" value="PPM-type_phosphatase-like_dom"/>
</dbReference>
<protein>
    <submittedName>
        <fullName evidence="2">Stp1/IreP family PP2C-type Ser/Thr phosphatase</fullName>
    </submittedName>
</protein>
<dbReference type="InterPro" id="IPR036457">
    <property type="entry name" value="PPM-type-like_dom_sf"/>
</dbReference>
<gene>
    <name evidence="2" type="ORF">IAA67_07800</name>
</gene>
<sequence>MQAWGLTDPGMVRSQNQDHYQIVKLNREQLLAIVCDGMGGARSGNIASQMAVEVFVEEVKRTARSNMKPERIDNMLEQALELANKAVYEQSQLSDEYRGMGTTLVAAYIQKDQLTVANVGDSRGYLLNKEGIKSITTDHSLVELMVQRGELTREAAKNHPGKNLITRAVGTEAQVTCDLFHLRLSRGDSVLLCSDGLSNLLSDQEILFEVIHGVNKNDCCQRLMSIANYRGSPDNVTVALIAV</sequence>
<proteinExistence type="predicted"/>
<dbReference type="SMART" id="SM00331">
    <property type="entry name" value="PP2C_SIG"/>
    <property type="match status" value="1"/>
</dbReference>
<dbReference type="PROSITE" id="PS51746">
    <property type="entry name" value="PPM_2"/>
    <property type="match status" value="1"/>
</dbReference>
<dbReference type="Gene3D" id="3.60.40.10">
    <property type="entry name" value="PPM-type phosphatase domain"/>
    <property type="match status" value="1"/>
</dbReference>
<name>A0A9D0Z959_9FIRM</name>
<dbReference type="AlphaFoldDB" id="A0A9D0Z959"/>
<evidence type="ECO:0000313" key="3">
    <source>
        <dbReference type="Proteomes" id="UP000886874"/>
    </source>
</evidence>
<accession>A0A9D0Z959</accession>
<dbReference type="PANTHER" id="PTHR13832:SF827">
    <property type="entry name" value="PROTEIN PHOSPHATASE 1L"/>
    <property type="match status" value="1"/>
</dbReference>
<dbReference type="NCBIfam" id="NF033484">
    <property type="entry name" value="Stp1_PP2C_phos"/>
    <property type="match status" value="1"/>
</dbReference>
<reference evidence="2" key="1">
    <citation type="submission" date="2020-10" db="EMBL/GenBank/DDBJ databases">
        <authorList>
            <person name="Gilroy R."/>
        </authorList>
    </citation>
    <scope>NUCLEOTIDE SEQUENCE</scope>
    <source>
        <strain evidence="2">ChiSjej2B20-13462</strain>
    </source>
</reference>
<evidence type="ECO:0000259" key="1">
    <source>
        <dbReference type="PROSITE" id="PS51746"/>
    </source>
</evidence>
<dbReference type="GO" id="GO:0004722">
    <property type="term" value="F:protein serine/threonine phosphatase activity"/>
    <property type="evidence" value="ECO:0007669"/>
    <property type="project" value="InterPro"/>
</dbReference>
<organism evidence="2 3">
    <name type="scientific">Candidatus Avoscillospira stercorigallinarum</name>
    <dbReference type="NCBI Taxonomy" id="2840708"/>
    <lineage>
        <taxon>Bacteria</taxon>
        <taxon>Bacillati</taxon>
        <taxon>Bacillota</taxon>
        <taxon>Clostridia</taxon>
        <taxon>Eubacteriales</taxon>
        <taxon>Oscillospiraceae</taxon>
        <taxon>Oscillospiraceae incertae sedis</taxon>
        <taxon>Candidatus Avoscillospira</taxon>
    </lineage>
</organism>